<name>H8YYV2_9GAMM</name>
<evidence type="ECO:0000256" key="1">
    <source>
        <dbReference type="SAM" id="Phobius"/>
    </source>
</evidence>
<accession>H8YYV2</accession>
<gene>
    <name evidence="2" type="ORF">Thi970DRAFT_01304</name>
</gene>
<evidence type="ECO:0000313" key="2">
    <source>
        <dbReference type="EMBL" id="EIC23628.1"/>
    </source>
</evidence>
<sequence length="81" mass="8649">MIGPPVILALVISRWHKIMNLDYLWFGTTSSLGEPPMNPFQGLAGAAAFSAFSLFLFGWVTIPAGALLGGLMIGRSRISPT</sequence>
<dbReference type="AlphaFoldDB" id="H8YYV2"/>
<keyword evidence="1" id="KW-0472">Membrane</keyword>
<feature type="transmembrane region" description="Helical" evidence="1">
    <location>
        <begin position="46"/>
        <end position="73"/>
    </location>
</feature>
<organism evidence="2 3">
    <name type="scientific">Thiorhodovibrio frisius</name>
    <dbReference type="NCBI Taxonomy" id="631362"/>
    <lineage>
        <taxon>Bacteria</taxon>
        <taxon>Pseudomonadati</taxon>
        <taxon>Pseudomonadota</taxon>
        <taxon>Gammaproteobacteria</taxon>
        <taxon>Chromatiales</taxon>
        <taxon>Chromatiaceae</taxon>
        <taxon>Thiorhodovibrio</taxon>
    </lineage>
</organism>
<proteinExistence type="predicted"/>
<evidence type="ECO:0000313" key="3">
    <source>
        <dbReference type="Proteomes" id="UP000002964"/>
    </source>
</evidence>
<dbReference type="EMBL" id="JH603168">
    <property type="protein sequence ID" value="EIC23628.1"/>
    <property type="molecule type" value="Genomic_DNA"/>
</dbReference>
<keyword evidence="3" id="KW-1185">Reference proteome</keyword>
<reference evidence="3" key="1">
    <citation type="submission" date="2011-06" db="EMBL/GenBank/DDBJ databases">
        <authorList>
            <consortium name="US DOE Joint Genome Institute (JGI-PGF)"/>
            <person name="Lucas S."/>
            <person name="Han J."/>
            <person name="Lapidus A."/>
            <person name="Cheng J.-F."/>
            <person name="Goodwin L."/>
            <person name="Pitluck S."/>
            <person name="Peters L."/>
            <person name="Land M.L."/>
            <person name="Hauser L."/>
            <person name="Vogl K."/>
            <person name="Liu Z."/>
            <person name="Overmann J."/>
            <person name="Frigaard N.-U."/>
            <person name="Bryant D.A."/>
            <person name="Woyke T.J."/>
        </authorList>
    </citation>
    <scope>NUCLEOTIDE SEQUENCE [LARGE SCALE GENOMIC DNA]</scope>
    <source>
        <strain evidence="3">970</strain>
    </source>
</reference>
<dbReference type="HOGENOM" id="CLU_2572816_0_0_6"/>
<reference evidence="2 3" key="2">
    <citation type="submission" date="2011-11" db="EMBL/GenBank/DDBJ databases">
        <authorList>
            <consortium name="US DOE Joint Genome Institute"/>
            <person name="Lucas S."/>
            <person name="Han J."/>
            <person name="Lapidus A."/>
            <person name="Cheng J.-F."/>
            <person name="Goodwin L."/>
            <person name="Pitluck S."/>
            <person name="Peters L."/>
            <person name="Ovchinnikova G."/>
            <person name="Zhang X."/>
            <person name="Detter J.C."/>
            <person name="Han C."/>
            <person name="Tapia R."/>
            <person name="Land M."/>
            <person name="Hauser L."/>
            <person name="Kyrpides N."/>
            <person name="Ivanova N."/>
            <person name="Pagani I."/>
            <person name="Vogl K."/>
            <person name="Liu Z."/>
            <person name="Overmann J."/>
            <person name="Frigaard N.-U."/>
            <person name="Bryant D."/>
            <person name="Woyke T."/>
        </authorList>
    </citation>
    <scope>NUCLEOTIDE SEQUENCE [LARGE SCALE GENOMIC DNA]</scope>
    <source>
        <strain evidence="2 3">970</strain>
    </source>
</reference>
<protein>
    <submittedName>
        <fullName evidence="2">Uncharacterized protein</fullName>
    </submittedName>
</protein>
<keyword evidence="1" id="KW-0812">Transmembrane</keyword>
<dbReference type="Proteomes" id="UP000002964">
    <property type="component" value="Unassembled WGS sequence"/>
</dbReference>
<keyword evidence="1" id="KW-1133">Transmembrane helix</keyword>
<dbReference type="STRING" id="631362.Thi970DRAFT_01304"/>